<comment type="similarity">
    <text evidence="2">Belongs to the prenylcysteine oxidase family.</text>
</comment>
<dbReference type="EMBL" id="CAJNOH010000937">
    <property type="protein sequence ID" value="CAF1151150.1"/>
    <property type="molecule type" value="Genomic_DNA"/>
</dbReference>
<evidence type="ECO:0000256" key="3">
    <source>
        <dbReference type="ARBA" id="ARBA00022630"/>
    </source>
</evidence>
<dbReference type="PANTHER" id="PTHR15944">
    <property type="entry name" value="FARNESYLCYSTEINE LYASE"/>
    <property type="match status" value="1"/>
</dbReference>
<dbReference type="GO" id="GO:0030327">
    <property type="term" value="P:prenylated protein catabolic process"/>
    <property type="evidence" value="ECO:0007669"/>
    <property type="project" value="TreeGrafter"/>
</dbReference>
<dbReference type="Proteomes" id="UP000663854">
    <property type="component" value="Unassembled WGS sequence"/>
</dbReference>
<sequence length="340" mass="38724">MLVDMDNLATRYNSLSLLKMKMLTEAAVQRFLRLYERSFQLMKGPFRTVEANNGMDNMTVNELVDSFTLGIYGQQVTQLHAIMTLIALAGRGQSVNGGNYQIFENMIKASSAKLKMNQTVTKIIKNMEDGKWTVTTAESSNKYDIVILATPPHQSNITLINIRDEITKVDYVQQHITLFTTNATHLGSSYMKMATPISFFVTRHLERQNTTKNLKLDVEVMSMSKLLYPTKEHLVKLSSPTYLNDAKLAKIFDEKANISWVYRKMWHAYPRAPPKNDANFPPINPDKGFYCANAFESFISTMETQCLAAHNIIRLLLADYGYDEKAATLADNYWIDTKSH</sequence>
<comment type="caution">
    <text evidence="9">The sequence shown here is derived from an EMBL/GenBank/DDBJ whole genome shotgun (WGS) entry which is preliminary data.</text>
</comment>
<accession>A0A814SPG2</accession>
<keyword evidence="3" id="KW-0285">Flavoprotein</keyword>
<dbReference type="EMBL" id="CAJNOL010001606">
    <property type="protein sequence ID" value="CAF1390046.1"/>
    <property type="molecule type" value="Genomic_DNA"/>
</dbReference>
<dbReference type="Proteomes" id="UP000663870">
    <property type="component" value="Unassembled WGS sequence"/>
</dbReference>
<proteinExistence type="inferred from homology"/>
<dbReference type="InterPro" id="IPR010795">
    <property type="entry name" value="Prenylcys_lyase"/>
</dbReference>
<dbReference type="Gene3D" id="3.50.50.60">
    <property type="entry name" value="FAD/NAD(P)-binding domain"/>
    <property type="match status" value="1"/>
</dbReference>
<comment type="cofactor">
    <cofactor evidence="1">
        <name>FAD</name>
        <dbReference type="ChEBI" id="CHEBI:57692"/>
    </cofactor>
</comment>
<dbReference type="Pfam" id="PF07156">
    <property type="entry name" value="Prenylcys_lyase"/>
    <property type="match status" value="1"/>
</dbReference>
<evidence type="ECO:0000313" key="10">
    <source>
        <dbReference type="EMBL" id="CAF1390046.1"/>
    </source>
</evidence>
<evidence type="ECO:0000256" key="5">
    <source>
        <dbReference type="ARBA" id="ARBA00022827"/>
    </source>
</evidence>
<feature type="domain" description="Prenylcysteine lyase" evidence="8">
    <location>
        <begin position="4"/>
        <end position="320"/>
    </location>
</feature>
<keyword evidence="5" id="KW-0274">FAD</keyword>
<gene>
    <name evidence="10" type="ORF">JXQ802_LOCUS34154</name>
    <name evidence="9" type="ORF">PYM288_LOCUS22233</name>
</gene>
<keyword evidence="4" id="KW-0732">Signal</keyword>
<dbReference type="GO" id="GO:0001735">
    <property type="term" value="F:prenylcysteine oxidase activity"/>
    <property type="evidence" value="ECO:0007669"/>
    <property type="project" value="InterPro"/>
</dbReference>
<evidence type="ECO:0000313" key="12">
    <source>
        <dbReference type="Proteomes" id="UP000663870"/>
    </source>
</evidence>
<name>A0A814SPG2_9BILA</name>
<keyword evidence="6" id="KW-0560">Oxidoreductase</keyword>
<evidence type="ECO:0000256" key="4">
    <source>
        <dbReference type="ARBA" id="ARBA00022729"/>
    </source>
</evidence>
<protein>
    <recommendedName>
        <fullName evidence="8">Prenylcysteine lyase domain-containing protein</fullName>
    </recommendedName>
</protein>
<evidence type="ECO:0000256" key="7">
    <source>
        <dbReference type="ARBA" id="ARBA00023180"/>
    </source>
</evidence>
<dbReference type="AlphaFoldDB" id="A0A814SPG2"/>
<dbReference type="GO" id="GO:0030328">
    <property type="term" value="P:prenylcysteine catabolic process"/>
    <property type="evidence" value="ECO:0007669"/>
    <property type="project" value="InterPro"/>
</dbReference>
<dbReference type="InterPro" id="IPR036188">
    <property type="entry name" value="FAD/NAD-bd_sf"/>
</dbReference>
<evidence type="ECO:0000313" key="11">
    <source>
        <dbReference type="Proteomes" id="UP000663854"/>
    </source>
</evidence>
<dbReference type="SUPFAM" id="SSF51905">
    <property type="entry name" value="FAD/NAD(P)-binding domain"/>
    <property type="match status" value="1"/>
</dbReference>
<dbReference type="InterPro" id="IPR017046">
    <property type="entry name" value="Prenylcysteine_Oxase1"/>
</dbReference>
<evidence type="ECO:0000313" key="9">
    <source>
        <dbReference type="EMBL" id="CAF1151150.1"/>
    </source>
</evidence>
<dbReference type="PANTHER" id="PTHR15944:SF0">
    <property type="entry name" value="PRENYLCYSTEINE LYASE DOMAIN-CONTAINING PROTEIN"/>
    <property type="match status" value="1"/>
</dbReference>
<reference evidence="9" key="1">
    <citation type="submission" date="2021-02" db="EMBL/GenBank/DDBJ databases">
        <authorList>
            <person name="Nowell W R."/>
        </authorList>
    </citation>
    <scope>NUCLEOTIDE SEQUENCE</scope>
</reference>
<evidence type="ECO:0000256" key="2">
    <source>
        <dbReference type="ARBA" id="ARBA00009967"/>
    </source>
</evidence>
<organism evidence="9 11">
    <name type="scientific">Rotaria sordida</name>
    <dbReference type="NCBI Taxonomy" id="392033"/>
    <lineage>
        <taxon>Eukaryota</taxon>
        <taxon>Metazoa</taxon>
        <taxon>Spiralia</taxon>
        <taxon>Gnathifera</taxon>
        <taxon>Rotifera</taxon>
        <taxon>Eurotatoria</taxon>
        <taxon>Bdelloidea</taxon>
        <taxon>Philodinida</taxon>
        <taxon>Philodinidae</taxon>
        <taxon>Rotaria</taxon>
    </lineage>
</organism>
<evidence type="ECO:0000256" key="1">
    <source>
        <dbReference type="ARBA" id="ARBA00001974"/>
    </source>
</evidence>
<keyword evidence="7" id="KW-0325">Glycoprotein</keyword>
<evidence type="ECO:0000256" key="6">
    <source>
        <dbReference type="ARBA" id="ARBA00023002"/>
    </source>
</evidence>
<keyword evidence="12" id="KW-1185">Reference proteome</keyword>
<evidence type="ECO:0000259" key="8">
    <source>
        <dbReference type="Pfam" id="PF07156"/>
    </source>
</evidence>